<name>A0CKG4_PARTE</name>
<dbReference type="OrthoDB" id="432169at2759"/>
<dbReference type="EMBL" id="CT868096">
    <property type="protein sequence ID" value="CAK71281.1"/>
    <property type="molecule type" value="Genomic_DNA"/>
</dbReference>
<dbReference type="AlphaFoldDB" id="A0CKG4"/>
<protein>
    <submittedName>
        <fullName evidence="1">Uncharacterized protein</fullName>
    </submittedName>
</protein>
<dbReference type="InParanoid" id="A0CKG4"/>
<evidence type="ECO:0000313" key="2">
    <source>
        <dbReference type="Proteomes" id="UP000000600"/>
    </source>
</evidence>
<gene>
    <name evidence="1" type="ORF">GSPATT00000995001</name>
</gene>
<dbReference type="RefSeq" id="XP_001438678.1">
    <property type="nucleotide sequence ID" value="XM_001438641.1"/>
</dbReference>
<evidence type="ECO:0000313" key="1">
    <source>
        <dbReference type="EMBL" id="CAK71281.1"/>
    </source>
</evidence>
<accession>A0CKG4</accession>
<organism evidence="1 2">
    <name type="scientific">Paramecium tetraurelia</name>
    <dbReference type="NCBI Taxonomy" id="5888"/>
    <lineage>
        <taxon>Eukaryota</taxon>
        <taxon>Sar</taxon>
        <taxon>Alveolata</taxon>
        <taxon>Ciliophora</taxon>
        <taxon>Intramacronucleata</taxon>
        <taxon>Oligohymenophorea</taxon>
        <taxon>Peniculida</taxon>
        <taxon>Parameciidae</taxon>
        <taxon>Paramecium</taxon>
    </lineage>
</organism>
<sequence length="66" mass="8071">MPYNKTKMSKRIKPTKPEEFFFRKDRWYQAIAIDANQAEKSLMQIINIVIHMWSWMTATRLLMTQY</sequence>
<dbReference type="Proteomes" id="UP000000600">
    <property type="component" value="Unassembled WGS sequence"/>
</dbReference>
<keyword evidence="2" id="KW-1185">Reference proteome</keyword>
<proteinExistence type="predicted"/>
<reference evidence="1 2" key="1">
    <citation type="journal article" date="2006" name="Nature">
        <title>Global trends of whole-genome duplications revealed by the ciliate Paramecium tetraurelia.</title>
        <authorList>
            <consortium name="Genoscope"/>
            <person name="Aury J.-M."/>
            <person name="Jaillon O."/>
            <person name="Duret L."/>
            <person name="Noel B."/>
            <person name="Jubin C."/>
            <person name="Porcel B.M."/>
            <person name="Segurens B."/>
            <person name="Daubin V."/>
            <person name="Anthouard V."/>
            <person name="Aiach N."/>
            <person name="Arnaiz O."/>
            <person name="Billaut A."/>
            <person name="Beisson J."/>
            <person name="Blanc I."/>
            <person name="Bouhouche K."/>
            <person name="Camara F."/>
            <person name="Duharcourt S."/>
            <person name="Guigo R."/>
            <person name="Gogendeau D."/>
            <person name="Katinka M."/>
            <person name="Keller A.-M."/>
            <person name="Kissmehl R."/>
            <person name="Klotz C."/>
            <person name="Koll F."/>
            <person name="Le Moue A."/>
            <person name="Lepere C."/>
            <person name="Malinsky S."/>
            <person name="Nowacki M."/>
            <person name="Nowak J.K."/>
            <person name="Plattner H."/>
            <person name="Poulain J."/>
            <person name="Ruiz F."/>
            <person name="Serrano V."/>
            <person name="Zagulski M."/>
            <person name="Dessen P."/>
            <person name="Betermier M."/>
            <person name="Weissenbach J."/>
            <person name="Scarpelli C."/>
            <person name="Schachter V."/>
            <person name="Sperling L."/>
            <person name="Meyer E."/>
            <person name="Cohen J."/>
            <person name="Wincker P."/>
        </authorList>
    </citation>
    <scope>NUCLEOTIDE SEQUENCE [LARGE SCALE GENOMIC DNA]</scope>
    <source>
        <strain evidence="1 2">Stock d4-2</strain>
    </source>
</reference>
<dbReference type="GeneID" id="5024463"/>
<dbReference type="KEGG" id="ptm:GSPATT00000995001"/>
<dbReference type="HOGENOM" id="CLU_2836730_0_0_1"/>